<protein>
    <submittedName>
        <fullName evidence="3">Uncharacterized protein</fullName>
    </submittedName>
</protein>
<sequence>MTRSAAGRSSMGPTMRSCRRSKPSLKRESVVHWEKETNVRYPREMKNVPI</sequence>
<dbReference type="WBParaSite" id="ALUE_0000816101-mRNA-1">
    <property type="protein sequence ID" value="ALUE_0000816101-mRNA-1"/>
    <property type="gene ID" value="ALUE_0000816101"/>
</dbReference>
<keyword evidence="2" id="KW-1185">Reference proteome</keyword>
<proteinExistence type="predicted"/>
<evidence type="ECO:0000313" key="3">
    <source>
        <dbReference type="WBParaSite" id="ALUE_0000816101-mRNA-1"/>
    </source>
</evidence>
<organism evidence="2 3">
    <name type="scientific">Ascaris lumbricoides</name>
    <name type="common">Giant roundworm</name>
    <dbReference type="NCBI Taxonomy" id="6252"/>
    <lineage>
        <taxon>Eukaryota</taxon>
        <taxon>Metazoa</taxon>
        <taxon>Ecdysozoa</taxon>
        <taxon>Nematoda</taxon>
        <taxon>Chromadorea</taxon>
        <taxon>Rhabditida</taxon>
        <taxon>Spirurina</taxon>
        <taxon>Ascaridomorpha</taxon>
        <taxon>Ascaridoidea</taxon>
        <taxon>Ascarididae</taxon>
        <taxon>Ascaris</taxon>
    </lineage>
</organism>
<reference evidence="3" key="1">
    <citation type="submission" date="2017-02" db="UniProtKB">
        <authorList>
            <consortium name="WormBaseParasite"/>
        </authorList>
    </citation>
    <scope>IDENTIFICATION</scope>
</reference>
<accession>A0A0M3HXQ9</accession>
<evidence type="ECO:0000256" key="1">
    <source>
        <dbReference type="SAM" id="MobiDB-lite"/>
    </source>
</evidence>
<dbReference type="AlphaFoldDB" id="A0A0M3HXQ9"/>
<feature type="region of interest" description="Disordered" evidence="1">
    <location>
        <begin position="1"/>
        <end position="29"/>
    </location>
</feature>
<name>A0A0M3HXQ9_ASCLU</name>
<dbReference type="Proteomes" id="UP000036681">
    <property type="component" value="Unplaced"/>
</dbReference>
<evidence type="ECO:0000313" key="2">
    <source>
        <dbReference type="Proteomes" id="UP000036681"/>
    </source>
</evidence>